<gene>
    <name evidence="1" type="ORF">AGRA3207_001855</name>
</gene>
<sequence length="97" mass="10676">MEDSFDGTEHPHAYPRLYELMSTLQVRGLTTDLRARTLTVSRPDDPTRATRVITCRPRPTDGDRLWFFDEATGDPIEQAGHIADAAVIVAGSLAPAP</sequence>
<dbReference type="Proteomes" id="UP001049518">
    <property type="component" value="Chromosome"/>
</dbReference>
<organism evidence="1 2">
    <name type="scientific">Actinomadura graeca</name>
    <dbReference type="NCBI Taxonomy" id="2750812"/>
    <lineage>
        <taxon>Bacteria</taxon>
        <taxon>Bacillati</taxon>
        <taxon>Actinomycetota</taxon>
        <taxon>Actinomycetes</taxon>
        <taxon>Streptosporangiales</taxon>
        <taxon>Thermomonosporaceae</taxon>
        <taxon>Actinomadura</taxon>
    </lineage>
</organism>
<accession>A0ABX8QUC2</accession>
<proteinExistence type="predicted"/>
<name>A0ABX8QUC2_9ACTN</name>
<evidence type="ECO:0000313" key="1">
    <source>
        <dbReference type="EMBL" id="QXJ21042.1"/>
    </source>
</evidence>
<dbReference type="EMBL" id="CP059572">
    <property type="protein sequence ID" value="QXJ21042.1"/>
    <property type="molecule type" value="Genomic_DNA"/>
</dbReference>
<dbReference type="RefSeq" id="WP_231334167.1">
    <property type="nucleotide sequence ID" value="NZ_CP059572.1"/>
</dbReference>
<evidence type="ECO:0000313" key="2">
    <source>
        <dbReference type="Proteomes" id="UP001049518"/>
    </source>
</evidence>
<reference evidence="1" key="1">
    <citation type="submission" date="2020-07" db="EMBL/GenBank/DDBJ databases">
        <authorList>
            <person name="Tarantini F.S."/>
            <person name="Hong K.W."/>
            <person name="Chan K.G."/>
        </authorList>
    </citation>
    <scope>NUCLEOTIDE SEQUENCE</scope>
    <source>
        <strain evidence="1">32-07</strain>
    </source>
</reference>
<keyword evidence="2" id="KW-1185">Reference proteome</keyword>
<protein>
    <submittedName>
        <fullName evidence="1">Uncharacterized protein</fullName>
    </submittedName>
</protein>